<feature type="coiled-coil region" evidence="1">
    <location>
        <begin position="80"/>
        <end position="107"/>
    </location>
</feature>
<feature type="non-terminal residue" evidence="3">
    <location>
        <position position="622"/>
    </location>
</feature>
<accession>A0A812PWG6</accession>
<reference evidence="3" key="1">
    <citation type="submission" date="2021-02" db="EMBL/GenBank/DDBJ databases">
        <authorList>
            <person name="Dougan E. K."/>
            <person name="Rhodes N."/>
            <person name="Thang M."/>
            <person name="Chan C."/>
        </authorList>
    </citation>
    <scope>NUCLEOTIDE SEQUENCE</scope>
</reference>
<evidence type="ECO:0000313" key="4">
    <source>
        <dbReference type="Proteomes" id="UP000601435"/>
    </source>
</evidence>
<feature type="region of interest" description="Disordered" evidence="2">
    <location>
        <begin position="185"/>
        <end position="236"/>
    </location>
</feature>
<dbReference type="AlphaFoldDB" id="A0A812PWG6"/>
<feature type="compositionally biased region" description="Low complexity" evidence="2">
    <location>
        <begin position="213"/>
        <end position="229"/>
    </location>
</feature>
<protein>
    <submittedName>
        <fullName evidence="3">PRKG2 protein</fullName>
    </submittedName>
</protein>
<dbReference type="Proteomes" id="UP000601435">
    <property type="component" value="Unassembled WGS sequence"/>
</dbReference>
<evidence type="ECO:0000256" key="2">
    <source>
        <dbReference type="SAM" id="MobiDB-lite"/>
    </source>
</evidence>
<proteinExistence type="predicted"/>
<sequence length="622" mass="68996">VALSQFRPENGHECSWAQDLELLRRQVQLIQRQRRQRNLEVGKLRKAMKEVRNALFVETPAAAQGHLAAQQLLDEVRTERERRLAEKRYLEDQIKKLKSEVEELEEGQAATPAFDHEKEKLKASVRQLKMSIESKDRYACWVCNRAHERQDESAEGSDAGEDSDKHDECVMMRRRLVEMAEEIRELTGEGGAAETSEPAQARAQEPSARLSHEPPSVTESTLSPSSTLRSSRDRMPTPWAQAGCTMAFVSVQFSDSVSAVTSLEVPENVPEVGNRSVRDRILTPFVAANVTASEDRRALLAPVLSTVEEFEVQSSRERLRSSRDRMPTPHVSSEMIEETETYASSGKTVRIFPAADMEAIPASGRRRPSRERQATPFVKEEDMPPNDTRTVQFNGAVSTEAIPACGRRRPSRERQATPFVKEEDIPPNDTRNVQFSGAVSTEAIPAPGRIRPSRERQATPFVKEEDVPPNDARTVQFSAAVSTEANPGSGSKRSSRERQATPFVKEEDVPNNVRTVQFSGALASEASVHFSDTVSIASGALELPETVPEVGNRSVRDHIATPYAPAAALSEDRRVLLAPVVSTVEEFEVQGSGETFRSSRDRMPTPYVNTDMVEDTPADAAA</sequence>
<feature type="region of interest" description="Disordered" evidence="2">
    <location>
        <begin position="592"/>
        <end position="622"/>
    </location>
</feature>
<evidence type="ECO:0000256" key="1">
    <source>
        <dbReference type="SAM" id="Coils"/>
    </source>
</evidence>
<name>A0A812PWG6_9DINO</name>
<feature type="compositionally biased region" description="Acidic residues" evidence="2">
    <location>
        <begin position="612"/>
        <end position="622"/>
    </location>
</feature>
<keyword evidence="1" id="KW-0175">Coiled coil</keyword>
<dbReference type="EMBL" id="CAJNJA010016392">
    <property type="protein sequence ID" value="CAE7379902.1"/>
    <property type="molecule type" value="Genomic_DNA"/>
</dbReference>
<feature type="compositionally biased region" description="Basic and acidic residues" evidence="2">
    <location>
        <begin position="452"/>
        <end position="466"/>
    </location>
</feature>
<feature type="non-terminal residue" evidence="3">
    <location>
        <position position="1"/>
    </location>
</feature>
<feature type="region of interest" description="Disordered" evidence="2">
    <location>
        <begin position="149"/>
        <end position="169"/>
    </location>
</feature>
<feature type="compositionally biased region" description="Basic and acidic residues" evidence="2">
    <location>
        <begin position="494"/>
        <end position="503"/>
    </location>
</feature>
<feature type="compositionally biased region" description="Polar residues" evidence="2">
    <location>
        <begin position="473"/>
        <end position="492"/>
    </location>
</feature>
<feature type="region of interest" description="Disordered" evidence="2">
    <location>
        <begin position="449"/>
        <end position="503"/>
    </location>
</feature>
<comment type="caution">
    <text evidence="3">The sequence shown here is derived from an EMBL/GenBank/DDBJ whole genome shotgun (WGS) entry which is preliminary data.</text>
</comment>
<organism evidence="3 4">
    <name type="scientific">Symbiodinium necroappetens</name>
    <dbReference type="NCBI Taxonomy" id="1628268"/>
    <lineage>
        <taxon>Eukaryota</taxon>
        <taxon>Sar</taxon>
        <taxon>Alveolata</taxon>
        <taxon>Dinophyceae</taxon>
        <taxon>Suessiales</taxon>
        <taxon>Symbiodiniaceae</taxon>
        <taxon>Symbiodinium</taxon>
    </lineage>
</organism>
<keyword evidence="4" id="KW-1185">Reference proteome</keyword>
<evidence type="ECO:0000313" key="3">
    <source>
        <dbReference type="EMBL" id="CAE7379902.1"/>
    </source>
</evidence>
<gene>
    <name evidence="3" type="primary">PRKG2</name>
    <name evidence="3" type="ORF">SNEC2469_LOCUS10273</name>
</gene>